<proteinExistence type="predicted"/>
<name>A0A2N9XPK1_9NEIS</name>
<dbReference type="InterPro" id="IPR016776">
    <property type="entry name" value="ApeP-like_dehydratase"/>
</dbReference>
<protein>
    <recommendedName>
        <fullName evidence="3">3-hydroxylacyl-ACP dehydratase</fullName>
    </recommendedName>
</protein>
<evidence type="ECO:0000313" key="2">
    <source>
        <dbReference type="Proteomes" id="UP000229970"/>
    </source>
</evidence>
<sequence>MMQTPIYDVAALLPHSGRMVLLDEISAYDEHSLTAYANVKPQQILVTDGCLPSWAAMEMMAQGVAAWAGALACDAGEPVRLGFLLGTRKLQLYFSTLPVPAVLQVKIQASLQDTNGFGVFDSQLWLCDQTRTPNRLLAEAALNVYSPTENILMHDDE</sequence>
<dbReference type="SUPFAM" id="SSF54637">
    <property type="entry name" value="Thioesterase/thiol ester dehydrase-isomerase"/>
    <property type="match status" value="1"/>
</dbReference>
<dbReference type="InterPro" id="IPR029069">
    <property type="entry name" value="HotDog_dom_sf"/>
</dbReference>
<dbReference type="Gene3D" id="3.10.129.10">
    <property type="entry name" value="Hotdog Thioesterase"/>
    <property type="match status" value="1"/>
</dbReference>
<dbReference type="Pfam" id="PF22817">
    <property type="entry name" value="ApeP-like"/>
    <property type="match status" value="1"/>
</dbReference>
<evidence type="ECO:0008006" key="3">
    <source>
        <dbReference type="Google" id="ProtNLM"/>
    </source>
</evidence>
<comment type="caution">
    <text evidence="1">The sequence shown here is derived from an EMBL/GenBank/DDBJ whole genome shotgun (WGS) entry which is preliminary data.</text>
</comment>
<dbReference type="PIRSF" id="PIRSF020565">
    <property type="entry name" value="3Ho_Ac_ACP_DH_prd"/>
    <property type="match status" value="1"/>
</dbReference>
<accession>A0A2N9XPK1</accession>
<dbReference type="Proteomes" id="UP000229970">
    <property type="component" value="Unassembled WGS sequence"/>
</dbReference>
<gene>
    <name evidence="1" type="ORF">BHC46_00950</name>
</gene>
<reference evidence="1 2" key="1">
    <citation type="journal article" date="2017" name="MBio">
        <title>Type VI secretion-mediated competition in the bee gut microbiome.</title>
        <authorList>
            <person name="Steele M.I."/>
            <person name="Kwong W.K."/>
            <person name="Powell J.E."/>
            <person name="Whiteley M."/>
            <person name="Moran N.A."/>
        </authorList>
    </citation>
    <scope>NUCLEOTIDE SEQUENCE [LARGE SCALE GENOMIC DNA]</scope>
    <source>
        <strain evidence="1 2">Ruf1-X</strain>
    </source>
</reference>
<dbReference type="AlphaFoldDB" id="A0A2N9XPK1"/>
<evidence type="ECO:0000313" key="1">
    <source>
        <dbReference type="EMBL" id="PIT50256.1"/>
    </source>
</evidence>
<organism evidence="1 2">
    <name type="scientific">Snodgrassella alvi</name>
    <dbReference type="NCBI Taxonomy" id="1196083"/>
    <lineage>
        <taxon>Bacteria</taxon>
        <taxon>Pseudomonadati</taxon>
        <taxon>Pseudomonadota</taxon>
        <taxon>Betaproteobacteria</taxon>
        <taxon>Neisseriales</taxon>
        <taxon>Neisseriaceae</taxon>
        <taxon>Snodgrassella</taxon>
    </lineage>
</organism>
<dbReference type="EMBL" id="MEIP01000002">
    <property type="protein sequence ID" value="PIT50256.1"/>
    <property type="molecule type" value="Genomic_DNA"/>
</dbReference>